<feature type="region of interest" description="Disordered" evidence="1">
    <location>
        <begin position="201"/>
        <end position="231"/>
    </location>
</feature>
<name>A0ABQ5HVF5_9ASTR</name>
<evidence type="ECO:0000313" key="2">
    <source>
        <dbReference type="EMBL" id="GJT91858.1"/>
    </source>
</evidence>
<sequence>MRQIGSETMDGNILGWMAGGGARRSMTWRQFILALGLHTAKEMSEDGFGAYWLGSERVIPDKGDLNDYWVEISSDGTFRVTPKKVNATDLFYLRSIDRRAANVPYLLAQYWFRHAEGRKSDARLSGGHFIRRIPHHFGLVNDDELRGLFVVTREIPLINMGELVKLNICMKIGDNWAWVAPGLKMQPDTMAGALGATEDALAVDEGAQADPTPIQAPQLPPPPPTAGRTMP</sequence>
<dbReference type="Proteomes" id="UP001151760">
    <property type="component" value="Unassembled WGS sequence"/>
</dbReference>
<reference evidence="2" key="1">
    <citation type="journal article" date="2022" name="Int. J. Mol. Sci.">
        <title>Draft Genome of Tanacetum Coccineum: Genomic Comparison of Closely Related Tanacetum-Family Plants.</title>
        <authorList>
            <person name="Yamashiro T."/>
            <person name="Shiraishi A."/>
            <person name="Nakayama K."/>
            <person name="Satake H."/>
        </authorList>
    </citation>
    <scope>NUCLEOTIDE SEQUENCE</scope>
</reference>
<dbReference type="EMBL" id="BQNB010020056">
    <property type="protein sequence ID" value="GJT91858.1"/>
    <property type="molecule type" value="Genomic_DNA"/>
</dbReference>
<keyword evidence="3" id="KW-1185">Reference proteome</keyword>
<proteinExistence type="predicted"/>
<evidence type="ECO:0000256" key="1">
    <source>
        <dbReference type="SAM" id="MobiDB-lite"/>
    </source>
</evidence>
<comment type="caution">
    <text evidence="2">The sequence shown here is derived from an EMBL/GenBank/DDBJ whole genome shotgun (WGS) entry which is preliminary data.</text>
</comment>
<evidence type="ECO:0000313" key="3">
    <source>
        <dbReference type="Proteomes" id="UP001151760"/>
    </source>
</evidence>
<accession>A0ABQ5HVF5</accession>
<protein>
    <submittedName>
        <fullName evidence="2">Uncharacterized protein</fullName>
    </submittedName>
</protein>
<gene>
    <name evidence="2" type="ORF">Tco_1080703</name>
</gene>
<organism evidence="2 3">
    <name type="scientific">Tanacetum coccineum</name>
    <dbReference type="NCBI Taxonomy" id="301880"/>
    <lineage>
        <taxon>Eukaryota</taxon>
        <taxon>Viridiplantae</taxon>
        <taxon>Streptophyta</taxon>
        <taxon>Embryophyta</taxon>
        <taxon>Tracheophyta</taxon>
        <taxon>Spermatophyta</taxon>
        <taxon>Magnoliopsida</taxon>
        <taxon>eudicotyledons</taxon>
        <taxon>Gunneridae</taxon>
        <taxon>Pentapetalae</taxon>
        <taxon>asterids</taxon>
        <taxon>campanulids</taxon>
        <taxon>Asterales</taxon>
        <taxon>Asteraceae</taxon>
        <taxon>Asteroideae</taxon>
        <taxon>Anthemideae</taxon>
        <taxon>Anthemidinae</taxon>
        <taxon>Tanacetum</taxon>
    </lineage>
</organism>
<reference evidence="2" key="2">
    <citation type="submission" date="2022-01" db="EMBL/GenBank/DDBJ databases">
        <authorList>
            <person name="Yamashiro T."/>
            <person name="Shiraishi A."/>
            <person name="Satake H."/>
            <person name="Nakayama K."/>
        </authorList>
    </citation>
    <scope>NUCLEOTIDE SEQUENCE</scope>
</reference>